<name>A0A101E633_9THEO</name>
<dbReference type="Pfam" id="PF00480">
    <property type="entry name" value="ROK"/>
    <property type="match status" value="1"/>
</dbReference>
<sequence>MKVIGVDIGGTKILGGLIDERGNLLEETLVYTKAHLGREKILENLFIAIDKLIDKDVKGIGIGSAGRINFKEGIVEYATDNLPGWTGCNLKQLLEDRYKIPVIADNDVNAAVIGEMWQGAGRGYKDIVMIAIGTGVGGAIVYNGEVIRGRNWSAGEIGHMILYPKGRQCNCGQRGCLEQYVSGTAIARTYSEVSKEKKIAGAEEVFLLAEKGDKMALEIVNDFVNSLSIAILSLKNLLDPEIFIIGGGVIGAKRVWWDKLKKTLENRASITPAQLENKATMVGAAKLIVDYLGKND</sequence>
<dbReference type="EMBL" id="DOLB01000057">
    <property type="protein sequence ID" value="HBT48877.1"/>
    <property type="molecule type" value="Genomic_DNA"/>
</dbReference>
<evidence type="ECO:0000313" key="3">
    <source>
        <dbReference type="Proteomes" id="UP000264445"/>
    </source>
</evidence>
<dbReference type="CDD" id="cd24068">
    <property type="entry name" value="ASKHA_NBD_ROK_FnNanK-like"/>
    <property type="match status" value="1"/>
</dbReference>
<dbReference type="RefSeq" id="WP_278428797.1">
    <property type="nucleotide sequence ID" value="NZ_DOLB01000057.1"/>
</dbReference>
<dbReference type="PROSITE" id="PS01125">
    <property type="entry name" value="ROK"/>
    <property type="match status" value="1"/>
</dbReference>
<dbReference type="Gene3D" id="3.30.420.40">
    <property type="match status" value="2"/>
</dbReference>
<accession>A0A101E633</accession>
<comment type="similarity">
    <text evidence="1">Belongs to the ROK (NagC/XylR) family.</text>
</comment>
<dbReference type="InterPro" id="IPR049874">
    <property type="entry name" value="ROK_cs"/>
</dbReference>
<evidence type="ECO:0000313" key="2">
    <source>
        <dbReference type="EMBL" id="HBT48877.1"/>
    </source>
</evidence>
<evidence type="ECO:0000256" key="1">
    <source>
        <dbReference type="ARBA" id="ARBA00006479"/>
    </source>
</evidence>
<dbReference type="SUPFAM" id="SSF53067">
    <property type="entry name" value="Actin-like ATPase domain"/>
    <property type="match status" value="1"/>
</dbReference>
<proteinExistence type="inferred from homology"/>
<dbReference type="InterPro" id="IPR000600">
    <property type="entry name" value="ROK"/>
</dbReference>
<dbReference type="AlphaFoldDB" id="A0A101E633"/>
<dbReference type="PANTHER" id="PTHR18964:SF149">
    <property type="entry name" value="BIFUNCTIONAL UDP-N-ACETYLGLUCOSAMINE 2-EPIMERASE_N-ACETYLMANNOSAMINE KINASE"/>
    <property type="match status" value="1"/>
</dbReference>
<dbReference type="Proteomes" id="UP000264445">
    <property type="component" value="Unassembled WGS sequence"/>
</dbReference>
<dbReference type="InterPro" id="IPR043129">
    <property type="entry name" value="ATPase_NBD"/>
</dbReference>
<comment type="caution">
    <text evidence="2">The sequence shown here is derived from an EMBL/GenBank/DDBJ whole genome shotgun (WGS) entry which is preliminary data.</text>
</comment>
<protein>
    <submittedName>
        <fullName evidence="2">ROK family protein</fullName>
    </submittedName>
</protein>
<organism evidence="2 3">
    <name type="scientific">Caldanaerobacter subterraneus</name>
    <dbReference type="NCBI Taxonomy" id="911092"/>
    <lineage>
        <taxon>Bacteria</taxon>
        <taxon>Bacillati</taxon>
        <taxon>Bacillota</taxon>
        <taxon>Clostridia</taxon>
        <taxon>Thermoanaerobacterales</taxon>
        <taxon>Thermoanaerobacteraceae</taxon>
        <taxon>Caldanaerobacter</taxon>
    </lineage>
</organism>
<dbReference type="PANTHER" id="PTHR18964">
    <property type="entry name" value="ROK (REPRESSOR, ORF, KINASE) FAMILY"/>
    <property type="match status" value="1"/>
</dbReference>
<reference evidence="2 3" key="1">
    <citation type="journal article" date="2018" name="Nat. Biotechnol.">
        <title>A standardized bacterial taxonomy based on genome phylogeny substantially revises the tree of life.</title>
        <authorList>
            <person name="Parks D.H."/>
            <person name="Chuvochina M."/>
            <person name="Waite D.W."/>
            <person name="Rinke C."/>
            <person name="Skarshewski A."/>
            <person name="Chaumeil P.A."/>
            <person name="Hugenholtz P."/>
        </authorList>
    </citation>
    <scope>NUCLEOTIDE SEQUENCE [LARGE SCALE GENOMIC DNA]</scope>
    <source>
        <strain evidence="2">UBA12544</strain>
    </source>
</reference>
<gene>
    <name evidence="2" type="ORF">DEA61_03280</name>
</gene>